<dbReference type="GO" id="GO:0047734">
    <property type="term" value="F:CDP-glycerol diphosphatase activity"/>
    <property type="evidence" value="ECO:0007669"/>
    <property type="project" value="Ensembl"/>
</dbReference>
<dbReference type="OMA" id="GHNHAGN"/>
<dbReference type="GO" id="GO:0008663">
    <property type="term" value="F:2',3'-cyclic-nucleotide 2'-phosphodiesterase activity"/>
    <property type="evidence" value="ECO:0007669"/>
    <property type="project" value="Ensembl"/>
</dbReference>
<dbReference type="OrthoDB" id="9675250at2759"/>
<dbReference type="Gene3D" id="3.60.21.10">
    <property type="match status" value="1"/>
</dbReference>
<dbReference type="GeneID" id="108235853"/>
<keyword evidence="3" id="KW-1185">Reference proteome</keyword>
<accession>A0A3Q2ZIU8</accession>
<dbReference type="Ensembl" id="ENSKMAT00000003644.1">
    <property type="protein sequence ID" value="ENSKMAP00000003576.1"/>
    <property type="gene ID" value="ENSKMAG00000002725.1"/>
</dbReference>
<dbReference type="Pfam" id="PF00149">
    <property type="entry name" value="Metallophos"/>
    <property type="match status" value="1"/>
</dbReference>
<feature type="domain" description="Calcineurin-like phosphoesterase" evidence="1">
    <location>
        <begin position="12"/>
        <end position="275"/>
    </location>
</feature>
<evidence type="ECO:0000259" key="1">
    <source>
        <dbReference type="Pfam" id="PF00149"/>
    </source>
</evidence>
<dbReference type="SUPFAM" id="SSF56300">
    <property type="entry name" value="Metallo-dependent phosphatases"/>
    <property type="match status" value="1"/>
</dbReference>
<dbReference type="RefSeq" id="XP_017271595.1">
    <property type="nucleotide sequence ID" value="XM_017416106.3"/>
</dbReference>
<dbReference type="CTD" id="56985"/>
<proteinExistence type="predicted"/>
<dbReference type="GO" id="GO:0030145">
    <property type="term" value="F:manganese ion binding"/>
    <property type="evidence" value="ECO:0007669"/>
    <property type="project" value="Ensembl"/>
</dbReference>
<organism evidence="2 3">
    <name type="scientific">Kryptolebias marmoratus</name>
    <name type="common">Mangrove killifish</name>
    <name type="synonym">Rivulus marmoratus</name>
    <dbReference type="NCBI Taxonomy" id="37003"/>
    <lineage>
        <taxon>Eukaryota</taxon>
        <taxon>Metazoa</taxon>
        <taxon>Chordata</taxon>
        <taxon>Craniata</taxon>
        <taxon>Vertebrata</taxon>
        <taxon>Euteleostomi</taxon>
        <taxon>Actinopterygii</taxon>
        <taxon>Neopterygii</taxon>
        <taxon>Teleostei</taxon>
        <taxon>Neoteleostei</taxon>
        <taxon>Acanthomorphata</taxon>
        <taxon>Ovalentaria</taxon>
        <taxon>Atherinomorphae</taxon>
        <taxon>Cyprinodontiformes</taxon>
        <taxon>Rivulidae</taxon>
        <taxon>Kryptolebias</taxon>
    </lineage>
</organism>
<dbReference type="STRING" id="37003.ENSKMAP00000003576"/>
<dbReference type="PANTHER" id="PTHR16509:SF1">
    <property type="entry name" value="MANGANESE-DEPENDENT ADP-RIBOSE_CDP-ALCOHOL DIPHOSPHATASE"/>
    <property type="match status" value="1"/>
</dbReference>
<reference evidence="2" key="2">
    <citation type="submission" date="2025-09" db="UniProtKB">
        <authorList>
            <consortium name="Ensembl"/>
        </authorList>
    </citation>
    <scope>IDENTIFICATION</scope>
</reference>
<evidence type="ECO:0000313" key="2">
    <source>
        <dbReference type="Ensembl" id="ENSKMAP00000003576.1"/>
    </source>
</evidence>
<evidence type="ECO:0000313" key="3">
    <source>
        <dbReference type="Proteomes" id="UP000264800"/>
    </source>
</evidence>
<sequence>MDRRSEEPPLFTFGVIADIQYADIDDGYNYTRTTRRYYRTGLQQLKKAQRSWSESDPKPDFILQLGDVIDGLNAASGASESERALDAVLAEFGYGPGPVHHVWGNHELYNFSRSALMRSRLNSKALADKSPDGSPARADIYAYQFSPVPGFRFVVIDSYDVGLLGREESSERYQDAKNLIQQYNKNQDLNCPPDTDDLSRFTMFNGGFSQDQLAWLDSILSSADEKQEKVTIVSHVPVHPGSTDSVCLAWNFEEFLATIRPHRSVVCCMAGHVHDGAYHQDEDTRVHHLTLDGVIETPPHSAAFCTVAAYSDRMVLKGAGRVMDRVFLF</sequence>
<reference evidence="2" key="1">
    <citation type="submission" date="2025-08" db="UniProtKB">
        <authorList>
            <consortium name="Ensembl"/>
        </authorList>
    </citation>
    <scope>IDENTIFICATION</scope>
</reference>
<name>A0A3Q2ZIU8_KRYMA</name>
<dbReference type="GO" id="GO:0047631">
    <property type="term" value="F:ADP-ribose diphosphatase activity"/>
    <property type="evidence" value="ECO:0007669"/>
    <property type="project" value="Ensembl"/>
</dbReference>
<dbReference type="Proteomes" id="UP000264800">
    <property type="component" value="Unplaced"/>
</dbReference>
<dbReference type="AlphaFoldDB" id="A0A3Q2ZIU8"/>
<protein>
    <submittedName>
        <fullName evidence="2">ADP-ribose/CDP-alcohol diphosphatase, manganese-dependent</fullName>
    </submittedName>
</protein>
<dbReference type="InterPro" id="IPR029052">
    <property type="entry name" value="Metallo-depent_PP-like"/>
</dbReference>
<dbReference type="KEGG" id="kmr:108235853"/>
<dbReference type="GeneTree" id="ENSGT00390000014667"/>
<dbReference type="InterPro" id="IPR004843">
    <property type="entry name" value="Calcineurin-like_PHP"/>
</dbReference>
<dbReference type="PANTHER" id="PTHR16509">
    <property type="match status" value="1"/>
</dbReference>